<name>A0ABS1CKA2_9GAMM</name>
<evidence type="ECO:0000313" key="1">
    <source>
        <dbReference type="EMBL" id="MBK1632327.1"/>
    </source>
</evidence>
<protein>
    <recommendedName>
        <fullName evidence="3">Polysaccharide deacetylase family protein</fullName>
    </recommendedName>
</protein>
<gene>
    <name evidence="1" type="ORF">CKO31_16600</name>
</gene>
<reference evidence="1 2" key="1">
    <citation type="journal article" date="2020" name="Microorganisms">
        <title>Osmotic Adaptation and Compatible Solute Biosynthesis of Phototrophic Bacteria as Revealed from Genome Analyses.</title>
        <authorList>
            <person name="Imhoff J.F."/>
            <person name="Rahn T."/>
            <person name="Kunzel S."/>
            <person name="Keller A."/>
            <person name="Neulinger S.C."/>
        </authorList>
    </citation>
    <scope>NUCLEOTIDE SEQUENCE [LARGE SCALE GENOMIC DNA]</scope>
    <source>
        <strain evidence="1 2">DSM 6210</strain>
    </source>
</reference>
<dbReference type="EMBL" id="NRRV01000045">
    <property type="protein sequence ID" value="MBK1632327.1"/>
    <property type="molecule type" value="Genomic_DNA"/>
</dbReference>
<organism evidence="1 2">
    <name type="scientific">Thiohalocapsa halophila</name>
    <dbReference type="NCBI Taxonomy" id="69359"/>
    <lineage>
        <taxon>Bacteria</taxon>
        <taxon>Pseudomonadati</taxon>
        <taxon>Pseudomonadota</taxon>
        <taxon>Gammaproteobacteria</taxon>
        <taxon>Chromatiales</taxon>
        <taxon>Chromatiaceae</taxon>
        <taxon>Thiohalocapsa</taxon>
    </lineage>
</organism>
<dbReference type="RefSeq" id="WP_200239803.1">
    <property type="nucleotide sequence ID" value="NZ_NRRV01000045.1"/>
</dbReference>
<dbReference type="Proteomes" id="UP000748752">
    <property type="component" value="Unassembled WGS sequence"/>
</dbReference>
<proteinExistence type="predicted"/>
<sequence length="272" mass="29422">MAHPLHAYLALLDDLRAAGFRCHPIRDYFAADGAGQTTAQAAADPDTPCVYLRHDVDRLPARAVTMAEAEAARGIRSSYYFRCDARMRFPATAMRRIADLGHETGFHYESLSRTRGDRAAAIERFVEELAACRAILPVTTVSPHGAPLAASSNMDFTASIDPANLDLLGDATDMDYTDMLYVTDTGGTFGSPHNLRDRPRGRCLTQPVPPAQLAGWIAEQVITRITLSCHPERWPAGGAGLATAVVKDGLANIAKVLAARTRSCFLQNLSPT</sequence>
<keyword evidence="2" id="KW-1185">Reference proteome</keyword>
<evidence type="ECO:0008006" key="3">
    <source>
        <dbReference type="Google" id="ProtNLM"/>
    </source>
</evidence>
<evidence type="ECO:0000313" key="2">
    <source>
        <dbReference type="Proteomes" id="UP000748752"/>
    </source>
</evidence>
<comment type="caution">
    <text evidence="1">The sequence shown here is derived from an EMBL/GenBank/DDBJ whole genome shotgun (WGS) entry which is preliminary data.</text>
</comment>
<accession>A0ABS1CKA2</accession>